<dbReference type="Proteomes" id="UP000825935">
    <property type="component" value="Chromosome 16"/>
</dbReference>
<dbReference type="EMBL" id="CM035421">
    <property type="protein sequence ID" value="KAH7388567.1"/>
    <property type="molecule type" value="Genomic_DNA"/>
</dbReference>
<organism evidence="1 2">
    <name type="scientific">Ceratopteris richardii</name>
    <name type="common">Triangle waterfern</name>
    <dbReference type="NCBI Taxonomy" id="49495"/>
    <lineage>
        <taxon>Eukaryota</taxon>
        <taxon>Viridiplantae</taxon>
        <taxon>Streptophyta</taxon>
        <taxon>Embryophyta</taxon>
        <taxon>Tracheophyta</taxon>
        <taxon>Polypodiopsida</taxon>
        <taxon>Polypodiidae</taxon>
        <taxon>Polypodiales</taxon>
        <taxon>Pteridineae</taxon>
        <taxon>Pteridaceae</taxon>
        <taxon>Parkerioideae</taxon>
        <taxon>Ceratopteris</taxon>
    </lineage>
</organism>
<comment type="caution">
    <text evidence="1">The sequence shown here is derived from an EMBL/GenBank/DDBJ whole genome shotgun (WGS) entry which is preliminary data.</text>
</comment>
<evidence type="ECO:0000313" key="1">
    <source>
        <dbReference type="EMBL" id="KAH7388567.1"/>
    </source>
</evidence>
<sequence>MMSDRKLDGVYDNTWSFHDDWTKCETTFGDRILMESGTFRCTPTQHYEDAPDRSKRQRREPCQLYERISAQSWPRADAVAVIGNQGSAHNSCNGDRYICIAGSSSSAAPLESCGSVQTNPEGVQTKNNVIKYRFEGPDECTSKLNYYGGGGVADIVSSSCQLFDSDICPPEDLEYLVEVSEEAMAEEAFESEWRNIDHIDDLDGLFNLDNSCALLLDSLPPLGDAFQKLQQSAIEHENVVMEICSPQEENDQNSLFGNLDLRKSNGNIDTSNVPLIFDHPHSDEALNCNGTFLTVERSVMEDAEECLYVIVLQQWLNIASKMDTRTRLCIRDSLQRLARNAMERSVGVIGGFKRENSTLTNTWCAADPVSDIVETETNTMDRFIAHLLFHKQYP</sequence>
<accession>A0A8T2T0E8</accession>
<name>A0A8T2T0E8_CERRI</name>
<dbReference type="GO" id="GO:0006355">
    <property type="term" value="P:regulation of DNA-templated transcription"/>
    <property type="evidence" value="ECO:0007669"/>
    <property type="project" value="InterPro"/>
</dbReference>
<keyword evidence="2" id="KW-1185">Reference proteome</keyword>
<evidence type="ECO:0000313" key="2">
    <source>
        <dbReference type="Proteomes" id="UP000825935"/>
    </source>
</evidence>
<protein>
    <submittedName>
        <fullName evidence="1">Uncharacterized protein</fullName>
    </submittedName>
</protein>
<dbReference type="PANTHER" id="PTHR33334:SF5">
    <property type="entry name" value="PROTEIN LNK2"/>
    <property type="match status" value="1"/>
</dbReference>
<dbReference type="OrthoDB" id="618331at2759"/>
<proteinExistence type="predicted"/>
<dbReference type="AlphaFoldDB" id="A0A8T2T0E8"/>
<dbReference type="GO" id="GO:0007623">
    <property type="term" value="P:circadian rhythm"/>
    <property type="evidence" value="ECO:0007669"/>
    <property type="project" value="InterPro"/>
</dbReference>
<gene>
    <name evidence="1" type="ORF">KP509_16G082000</name>
</gene>
<reference evidence="1" key="1">
    <citation type="submission" date="2021-08" db="EMBL/GenBank/DDBJ databases">
        <title>WGS assembly of Ceratopteris richardii.</title>
        <authorList>
            <person name="Marchant D.B."/>
            <person name="Chen G."/>
            <person name="Jenkins J."/>
            <person name="Shu S."/>
            <person name="Leebens-Mack J."/>
            <person name="Grimwood J."/>
            <person name="Schmutz J."/>
            <person name="Soltis P."/>
            <person name="Soltis D."/>
            <person name="Chen Z.-H."/>
        </authorList>
    </citation>
    <scope>NUCLEOTIDE SEQUENCE</scope>
    <source>
        <strain evidence="1">Whitten #5841</strain>
        <tissue evidence="1">Leaf</tissue>
    </source>
</reference>
<dbReference type="InterPro" id="IPR039928">
    <property type="entry name" value="LNK"/>
</dbReference>
<dbReference type="PANTHER" id="PTHR33334">
    <property type="entry name" value="PROTEIN LNK1"/>
    <property type="match status" value="1"/>
</dbReference>